<dbReference type="AlphaFoldDB" id="A0A4R6QT98"/>
<name>A0A4R6QT98_9BURK</name>
<sequence>MYNFSKAIQMPDGSLLRIEQMARVSLYDNGVGVLDDRGRMINWIECTDVDKRNAIAAILLDVMNSPRRAKQPDWRFLHDAEAAPQAPVPAETPMHALVPPRRQLSADAREASSSPLASVQASPMTSTSAPKD</sequence>
<evidence type="ECO:0000313" key="3">
    <source>
        <dbReference type="Proteomes" id="UP000295361"/>
    </source>
</evidence>
<organism evidence="2 3">
    <name type="scientific">Roseateles toxinivorans</name>
    <dbReference type="NCBI Taxonomy" id="270368"/>
    <lineage>
        <taxon>Bacteria</taxon>
        <taxon>Pseudomonadati</taxon>
        <taxon>Pseudomonadota</taxon>
        <taxon>Betaproteobacteria</taxon>
        <taxon>Burkholderiales</taxon>
        <taxon>Sphaerotilaceae</taxon>
        <taxon>Roseateles</taxon>
    </lineage>
</organism>
<dbReference type="RefSeq" id="WP_133698722.1">
    <property type="nucleotide sequence ID" value="NZ_SNXS01000001.1"/>
</dbReference>
<dbReference type="Proteomes" id="UP000295361">
    <property type="component" value="Unassembled WGS sequence"/>
</dbReference>
<dbReference type="EMBL" id="SNXS01000001">
    <property type="protein sequence ID" value="TDP74059.1"/>
    <property type="molecule type" value="Genomic_DNA"/>
</dbReference>
<feature type="compositionally biased region" description="Low complexity" evidence="1">
    <location>
        <begin position="82"/>
        <end position="93"/>
    </location>
</feature>
<protein>
    <submittedName>
        <fullName evidence="2">Uncharacterized protein</fullName>
    </submittedName>
</protein>
<comment type="caution">
    <text evidence="2">The sequence shown here is derived from an EMBL/GenBank/DDBJ whole genome shotgun (WGS) entry which is preliminary data.</text>
</comment>
<dbReference type="OrthoDB" id="10005816at2"/>
<gene>
    <name evidence="2" type="ORF">DES47_101106</name>
</gene>
<proteinExistence type="predicted"/>
<feature type="compositionally biased region" description="Polar residues" evidence="1">
    <location>
        <begin position="111"/>
        <end position="132"/>
    </location>
</feature>
<feature type="region of interest" description="Disordered" evidence="1">
    <location>
        <begin position="79"/>
        <end position="132"/>
    </location>
</feature>
<reference evidence="2 3" key="1">
    <citation type="submission" date="2019-03" db="EMBL/GenBank/DDBJ databases">
        <title>Genomic Encyclopedia of Type Strains, Phase IV (KMG-IV): sequencing the most valuable type-strain genomes for metagenomic binning, comparative biology and taxonomic classification.</title>
        <authorList>
            <person name="Goeker M."/>
        </authorList>
    </citation>
    <scope>NUCLEOTIDE SEQUENCE [LARGE SCALE GENOMIC DNA]</scope>
    <source>
        <strain evidence="2 3">DSM 16998</strain>
    </source>
</reference>
<dbReference type="InParanoid" id="A0A4R6QT98"/>
<accession>A0A4R6QT98</accession>
<evidence type="ECO:0000256" key="1">
    <source>
        <dbReference type="SAM" id="MobiDB-lite"/>
    </source>
</evidence>
<keyword evidence="3" id="KW-1185">Reference proteome</keyword>
<evidence type="ECO:0000313" key="2">
    <source>
        <dbReference type="EMBL" id="TDP74059.1"/>
    </source>
</evidence>